<proteinExistence type="predicted"/>
<dbReference type="SUPFAM" id="SSF47384">
    <property type="entry name" value="Homodimeric domain of signal transducing histidine kinase"/>
    <property type="match status" value="1"/>
</dbReference>
<dbReference type="InterPro" id="IPR001610">
    <property type="entry name" value="PAC"/>
</dbReference>
<dbReference type="InterPro" id="IPR003661">
    <property type="entry name" value="HisK_dim/P_dom"/>
</dbReference>
<evidence type="ECO:0000256" key="5">
    <source>
        <dbReference type="ARBA" id="ARBA00022553"/>
    </source>
</evidence>
<evidence type="ECO:0000256" key="8">
    <source>
        <dbReference type="ARBA" id="ARBA00022741"/>
    </source>
</evidence>
<evidence type="ECO:0000313" key="24">
    <source>
        <dbReference type="Proteomes" id="UP000294850"/>
    </source>
</evidence>
<evidence type="ECO:0000256" key="6">
    <source>
        <dbReference type="ARBA" id="ARBA00022679"/>
    </source>
</evidence>
<evidence type="ECO:0000256" key="11">
    <source>
        <dbReference type="ARBA" id="ARBA00022989"/>
    </source>
</evidence>
<dbReference type="InterPro" id="IPR029016">
    <property type="entry name" value="GAF-like_dom_sf"/>
</dbReference>
<evidence type="ECO:0000256" key="1">
    <source>
        <dbReference type="ARBA" id="ARBA00000085"/>
    </source>
</evidence>
<feature type="domain" description="PAS" evidence="20">
    <location>
        <begin position="288"/>
        <end position="358"/>
    </location>
</feature>
<dbReference type="SUPFAM" id="SSF55785">
    <property type="entry name" value="PYP-like sensor domain (PAS domain)"/>
    <property type="match status" value="5"/>
</dbReference>
<dbReference type="SMART" id="SM00091">
    <property type="entry name" value="PAS"/>
    <property type="match status" value="4"/>
</dbReference>
<dbReference type="Pfam" id="PF00989">
    <property type="entry name" value="PAS"/>
    <property type="match status" value="1"/>
</dbReference>
<dbReference type="Pfam" id="PF00072">
    <property type="entry name" value="Response_reg"/>
    <property type="match status" value="2"/>
</dbReference>
<feature type="domain" description="Histidine kinase" evidence="18">
    <location>
        <begin position="824"/>
        <end position="1048"/>
    </location>
</feature>
<dbReference type="InterPro" id="IPR000014">
    <property type="entry name" value="PAS"/>
</dbReference>
<dbReference type="SMART" id="SM00387">
    <property type="entry name" value="HATPase_c"/>
    <property type="match status" value="1"/>
</dbReference>
<dbReference type="CDD" id="cd00082">
    <property type="entry name" value="HisKA"/>
    <property type="match status" value="1"/>
</dbReference>
<dbReference type="Pfam" id="PF01627">
    <property type="entry name" value="Hpt"/>
    <property type="match status" value="1"/>
</dbReference>
<dbReference type="InterPro" id="IPR008207">
    <property type="entry name" value="Sig_transdc_His_kin_Hpt_dom"/>
</dbReference>
<keyword evidence="24" id="KW-1185">Reference proteome</keyword>
<dbReference type="Gene3D" id="3.30.450.40">
    <property type="match status" value="1"/>
</dbReference>
<dbReference type="FunFam" id="3.30.565.10:FF:000010">
    <property type="entry name" value="Sensor histidine kinase RcsC"/>
    <property type="match status" value="1"/>
</dbReference>
<dbReference type="SUPFAM" id="SSF55874">
    <property type="entry name" value="ATPase domain of HSP90 chaperone/DNA topoisomerase II/histidine kinase"/>
    <property type="match status" value="1"/>
</dbReference>
<dbReference type="InterPro" id="IPR003018">
    <property type="entry name" value="GAF"/>
</dbReference>
<evidence type="ECO:0000259" key="22">
    <source>
        <dbReference type="PROSITE" id="PS50894"/>
    </source>
</evidence>
<dbReference type="RefSeq" id="WP_131957352.1">
    <property type="nucleotide sequence ID" value="NZ_SMFL01000002.1"/>
</dbReference>
<dbReference type="CDD" id="cd16922">
    <property type="entry name" value="HATPase_EvgS-ArcB-TorS-like"/>
    <property type="match status" value="1"/>
</dbReference>
<dbReference type="PROSITE" id="PS50113">
    <property type="entry name" value="PAC"/>
    <property type="match status" value="2"/>
</dbReference>
<dbReference type="Pfam" id="PF08447">
    <property type="entry name" value="PAS_3"/>
    <property type="match status" value="1"/>
</dbReference>
<feature type="modified residue" description="4-aspartylphosphate" evidence="17">
    <location>
        <position position="1114"/>
    </location>
</feature>
<dbReference type="SUPFAM" id="SSF55781">
    <property type="entry name" value="GAF domain-like"/>
    <property type="match status" value="1"/>
</dbReference>
<dbReference type="InterPro" id="IPR036641">
    <property type="entry name" value="HPT_dom_sf"/>
</dbReference>
<feature type="domain" description="PAC" evidence="21">
    <location>
        <begin position="487"/>
        <end position="538"/>
    </location>
</feature>
<dbReference type="InterPro" id="IPR000700">
    <property type="entry name" value="PAS-assoc_C"/>
</dbReference>
<dbReference type="Gene3D" id="3.30.450.20">
    <property type="entry name" value="PAS domain"/>
    <property type="match status" value="5"/>
</dbReference>
<dbReference type="InterPro" id="IPR036890">
    <property type="entry name" value="HATPase_C_sf"/>
</dbReference>
<dbReference type="InterPro" id="IPR004358">
    <property type="entry name" value="Sig_transdc_His_kin-like_C"/>
</dbReference>
<dbReference type="SMART" id="SM00086">
    <property type="entry name" value="PAC"/>
    <property type="match status" value="3"/>
</dbReference>
<dbReference type="OrthoDB" id="9811889at2"/>
<dbReference type="InterPro" id="IPR003594">
    <property type="entry name" value="HATPase_dom"/>
</dbReference>
<evidence type="ECO:0000313" key="23">
    <source>
        <dbReference type="EMBL" id="TDE17486.1"/>
    </source>
</evidence>
<dbReference type="GO" id="GO:0000155">
    <property type="term" value="F:phosphorelay sensor kinase activity"/>
    <property type="evidence" value="ECO:0007669"/>
    <property type="project" value="InterPro"/>
</dbReference>
<dbReference type="InterPro" id="IPR005467">
    <property type="entry name" value="His_kinase_dom"/>
</dbReference>
<feature type="domain" description="Response regulatory" evidence="19">
    <location>
        <begin position="1064"/>
        <end position="1184"/>
    </location>
</feature>
<dbReference type="GO" id="GO:0005886">
    <property type="term" value="C:plasma membrane"/>
    <property type="evidence" value="ECO:0007669"/>
    <property type="project" value="UniProtKB-SubCell"/>
</dbReference>
<dbReference type="InterPro" id="IPR011006">
    <property type="entry name" value="CheY-like_superfamily"/>
</dbReference>
<feature type="modified residue" description="4-aspartylphosphate" evidence="17">
    <location>
        <position position="1258"/>
    </location>
</feature>
<dbReference type="Gene3D" id="3.30.565.10">
    <property type="entry name" value="Histidine kinase-like ATPase, C-terminal domain"/>
    <property type="match status" value="1"/>
</dbReference>
<protein>
    <recommendedName>
        <fullName evidence="15">Sensory/regulatory protein RpfC</fullName>
        <ecNumber evidence="3">2.7.13.3</ecNumber>
    </recommendedName>
</protein>
<evidence type="ECO:0000256" key="14">
    <source>
        <dbReference type="ARBA" id="ARBA00064003"/>
    </source>
</evidence>
<evidence type="ECO:0000256" key="3">
    <source>
        <dbReference type="ARBA" id="ARBA00012438"/>
    </source>
</evidence>
<gene>
    <name evidence="23" type="ORF">E0F88_06245</name>
</gene>
<dbReference type="Pfam" id="PF02518">
    <property type="entry name" value="HATPase_c"/>
    <property type="match status" value="1"/>
</dbReference>
<dbReference type="InterPro" id="IPR036097">
    <property type="entry name" value="HisK_dim/P_sf"/>
</dbReference>
<keyword evidence="11" id="KW-1133">Transmembrane helix</keyword>
<accession>A0A4R5DSM6</accession>
<dbReference type="PRINTS" id="PR00344">
    <property type="entry name" value="BCTRLSENSOR"/>
</dbReference>
<dbReference type="NCBIfam" id="TIGR00229">
    <property type="entry name" value="sensory_box"/>
    <property type="match status" value="4"/>
</dbReference>
<dbReference type="InterPro" id="IPR013655">
    <property type="entry name" value="PAS_fold_3"/>
</dbReference>
<name>A0A4R5DSM6_9BACT</name>
<dbReference type="PANTHER" id="PTHR45339">
    <property type="entry name" value="HYBRID SIGNAL TRANSDUCTION HISTIDINE KINASE J"/>
    <property type="match status" value="1"/>
</dbReference>
<feature type="modified residue" description="Phosphohistidine" evidence="16">
    <location>
        <position position="1398"/>
    </location>
</feature>
<evidence type="ECO:0000256" key="16">
    <source>
        <dbReference type="PROSITE-ProRule" id="PRU00110"/>
    </source>
</evidence>
<keyword evidence="6" id="KW-0808">Transferase</keyword>
<dbReference type="Pfam" id="PF00512">
    <property type="entry name" value="HisKA"/>
    <property type="match status" value="1"/>
</dbReference>
<dbReference type="SMART" id="SM00448">
    <property type="entry name" value="REC"/>
    <property type="match status" value="2"/>
</dbReference>
<dbReference type="PANTHER" id="PTHR45339:SF1">
    <property type="entry name" value="HYBRID SIGNAL TRANSDUCTION HISTIDINE KINASE J"/>
    <property type="match status" value="1"/>
</dbReference>
<feature type="domain" description="PAC" evidence="21">
    <location>
        <begin position="625"/>
        <end position="680"/>
    </location>
</feature>
<sequence>MNLSPVPENERERLKALQSYQILDTQSEKDFDRLTELASLICDAPMSMVTLIDDKRQWFKSNYGLEMTETSRDLAFCRYTILGDSLLEIEDASLDERFDTNIYVTETPNVRFYAGHPLVDPNGYSIGTICVFDSHPKKLTDHQKQALKLLAEQVMSLIVDQRKREERRNFDRLFTLSNDLICIAGTDGFFKKINPAFGQVLGWDEHFLLNTHFFDLVHPDDREQTARELARLSTGESGINFVQRLKSKNGDYVFIQWVTTPEPATGNMFAIGRNITEEKIKEEKLKISEDNFRTFFENSQGLMCTHDLDGRFLTVNSAGAALLGYVKEEVLKLSLFDLIPARHHQILEKYLHEIRENGISSGLMTTQHRDGSYRIWSYHNILIEVKEGADYVVGNSIDVTESHRLAKSLEKMQEMLLQTNQLASVGGWEVDVRQNKLYWSDITKQIHQVDSDYVPDLATGLSFYKKEESFLKISEAVNLALKEGKSYDLELELTTAKGKELWVRSIGHAEFENGRCKKLYGMFQDIDERKKAELEIVNAKKLLDDVLNAASEVSIIATDVEGTITVFNKGAEKLLGYTADEVVGKSTPEFIHLKEELQKRSEELSTEYGFSIEGFRTFVYKAESESSEIREWTYRSKSGELLPVSLVVTTIRDYNNTIIGYLGVATDLSASKKAEQELFNERARLLAFVEHAPAAVAMLDRDVRYLAVSRKWIDEYKLQEQHIIGMSHYEVFPNIGEEWKNMHQRVLQGETISRDEDLWMPQGWNQAQFLKWELRPWYQFDGSVGGIMMFTEDITETTRRQEELRQAKLQSEQASIAKSEFLANMSHEIRTPLNGVIGFTDLVLKTKMNDTQKQYLGIVNQSANALLSIINDILDFSKIEAGKLELDVDKCDIYDITAQSADIISFPIQNKGLEMLLNIPANLPRFVWVDEIRLKQVLINLLSNAAKFTESGEIELKIEILNYQPEESQDITCRFIVRDTGIGIREEKQAKIFEAFLQEDGSTTKKYGGTGLGLTISNKLLAMMGSQLQLKSVLGVGSTFFFDMTLLSEPGEPIVWENVDAIKKVLIVDDNDNNRLIMKKMLQLLKIESDQVKNGFEALKALDSPVHYDAVLMDYHMPYMDGIETIRKIRMTFPGTAEDLPIVLLNSSADDSKVIKACEELKVNYRLMKPIKLNDIFLCLSRLSQKEMIEEVSESVENYIFTSGEMLVLIAEDNPVNMFLAKTIISKITPEAKILQAANGVEAVEFCKKQLPDLIFMDVQMPEMNGYEATYAIRNLSQDRHIPIIALTAGNVKGERDKCIAAGMDDFISKPFVEESIRQAINKFSDKTSTISSETKTDMHTISNEHFDIVRLKDTYMNDQEFITEFLALTRESLHSSMSEFKAHFQTNNLKGIKATGHRLKGASSSAFLTKVTEITQDLEHLETFDEAKIKKLLEDLQNEIDLLIPILLETEQA</sequence>
<dbReference type="Proteomes" id="UP000294850">
    <property type="component" value="Unassembled WGS sequence"/>
</dbReference>
<comment type="caution">
    <text evidence="23">The sequence shown here is derived from an EMBL/GenBank/DDBJ whole genome shotgun (WGS) entry which is preliminary data.</text>
</comment>
<dbReference type="PROSITE" id="PS50112">
    <property type="entry name" value="PAS"/>
    <property type="match status" value="3"/>
</dbReference>
<dbReference type="SUPFAM" id="SSF47226">
    <property type="entry name" value="Histidine-containing phosphotransfer domain, HPT domain"/>
    <property type="match status" value="1"/>
</dbReference>
<feature type="domain" description="PAS" evidence="20">
    <location>
        <begin position="539"/>
        <end position="592"/>
    </location>
</feature>
<keyword evidence="7" id="KW-0812">Transmembrane</keyword>
<organism evidence="23 24">
    <name type="scientific">Dyadobacter psychrotolerans</name>
    <dbReference type="NCBI Taxonomy" id="2541721"/>
    <lineage>
        <taxon>Bacteria</taxon>
        <taxon>Pseudomonadati</taxon>
        <taxon>Bacteroidota</taxon>
        <taxon>Cytophagia</taxon>
        <taxon>Cytophagales</taxon>
        <taxon>Spirosomataceae</taxon>
        <taxon>Dyadobacter</taxon>
    </lineage>
</organism>
<evidence type="ECO:0000259" key="20">
    <source>
        <dbReference type="PROSITE" id="PS50112"/>
    </source>
</evidence>
<dbReference type="CDD" id="cd17546">
    <property type="entry name" value="REC_hyHK_CKI1_RcsC-like"/>
    <property type="match status" value="2"/>
</dbReference>
<comment type="subunit">
    <text evidence="14">At low DSF concentrations, interacts with RpfF.</text>
</comment>
<feature type="domain" description="HPt" evidence="22">
    <location>
        <begin position="1359"/>
        <end position="1454"/>
    </location>
</feature>
<evidence type="ECO:0000256" key="4">
    <source>
        <dbReference type="ARBA" id="ARBA00022475"/>
    </source>
</evidence>
<evidence type="ECO:0000256" key="13">
    <source>
        <dbReference type="ARBA" id="ARBA00023136"/>
    </source>
</evidence>
<keyword evidence="8" id="KW-0547">Nucleotide-binding</keyword>
<keyword evidence="10" id="KW-0067">ATP-binding</keyword>
<dbReference type="Gene3D" id="1.20.120.160">
    <property type="entry name" value="HPT domain"/>
    <property type="match status" value="1"/>
</dbReference>
<dbReference type="Pfam" id="PF01590">
    <property type="entry name" value="GAF"/>
    <property type="match status" value="1"/>
</dbReference>
<evidence type="ECO:0000256" key="9">
    <source>
        <dbReference type="ARBA" id="ARBA00022777"/>
    </source>
</evidence>
<feature type="domain" description="PAS" evidence="20">
    <location>
        <begin position="166"/>
        <end position="236"/>
    </location>
</feature>
<dbReference type="PROSITE" id="PS50109">
    <property type="entry name" value="HIS_KIN"/>
    <property type="match status" value="1"/>
</dbReference>
<evidence type="ECO:0000256" key="17">
    <source>
        <dbReference type="PROSITE-ProRule" id="PRU00169"/>
    </source>
</evidence>
<keyword evidence="9" id="KW-0418">Kinase</keyword>
<dbReference type="EC" id="2.7.13.3" evidence="3"/>
<dbReference type="GO" id="GO:0006355">
    <property type="term" value="P:regulation of DNA-templated transcription"/>
    <property type="evidence" value="ECO:0007669"/>
    <property type="project" value="InterPro"/>
</dbReference>
<dbReference type="Pfam" id="PF13426">
    <property type="entry name" value="PAS_9"/>
    <property type="match status" value="1"/>
</dbReference>
<evidence type="ECO:0000256" key="15">
    <source>
        <dbReference type="ARBA" id="ARBA00068150"/>
    </source>
</evidence>
<keyword evidence="13" id="KW-0472">Membrane</keyword>
<feature type="domain" description="Response regulatory" evidence="19">
    <location>
        <begin position="1207"/>
        <end position="1325"/>
    </location>
</feature>
<dbReference type="Gene3D" id="1.10.287.130">
    <property type="match status" value="1"/>
</dbReference>
<dbReference type="PROSITE" id="PS50110">
    <property type="entry name" value="RESPONSE_REGULATORY"/>
    <property type="match status" value="2"/>
</dbReference>
<dbReference type="GO" id="GO:0005524">
    <property type="term" value="F:ATP binding"/>
    <property type="evidence" value="ECO:0007669"/>
    <property type="project" value="UniProtKB-KW"/>
</dbReference>
<evidence type="ECO:0000256" key="10">
    <source>
        <dbReference type="ARBA" id="ARBA00022840"/>
    </source>
</evidence>
<comment type="subcellular location">
    <subcellularLocation>
        <location evidence="2">Cell membrane</location>
        <topology evidence="2">Multi-pass membrane protein</topology>
    </subcellularLocation>
</comment>
<keyword evidence="5 17" id="KW-0597">Phosphoprotein</keyword>
<dbReference type="SMART" id="SM00388">
    <property type="entry name" value="HisKA"/>
    <property type="match status" value="1"/>
</dbReference>
<dbReference type="EMBL" id="SMFL01000002">
    <property type="protein sequence ID" value="TDE17486.1"/>
    <property type="molecule type" value="Genomic_DNA"/>
</dbReference>
<dbReference type="CDD" id="cd00130">
    <property type="entry name" value="PAS"/>
    <property type="match status" value="3"/>
</dbReference>
<evidence type="ECO:0000259" key="18">
    <source>
        <dbReference type="PROSITE" id="PS50109"/>
    </source>
</evidence>
<keyword evidence="12" id="KW-0902">Two-component regulatory system</keyword>
<dbReference type="Pfam" id="PF08448">
    <property type="entry name" value="PAS_4"/>
    <property type="match status" value="1"/>
</dbReference>
<evidence type="ECO:0000259" key="19">
    <source>
        <dbReference type="PROSITE" id="PS50110"/>
    </source>
</evidence>
<evidence type="ECO:0000256" key="7">
    <source>
        <dbReference type="ARBA" id="ARBA00022692"/>
    </source>
</evidence>
<evidence type="ECO:0000256" key="12">
    <source>
        <dbReference type="ARBA" id="ARBA00023012"/>
    </source>
</evidence>
<dbReference type="SMART" id="SM00065">
    <property type="entry name" value="GAF"/>
    <property type="match status" value="1"/>
</dbReference>
<keyword evidence="4" id="KW-1003">Cell membrane</keyword>
<dbReference type="InterPro" id="IPR013656">
    <property type="entry name" value="PAS_4"/>
</dbReference>
<evidence type="ECO:0000259" key="21">
    <source>
        <dbReference type="PROSITE" id="PS50113"/>
    </source>
</evidence>
<dbReference type="InterPro" id="IPR035965">
    <property type="entry name" value="PAS-like_dom_sf"/>
</dbReference>
<dbReference type="Gene3D" id="3.40.50.2300">
    <property type="match status" value="2"/>
</dbReference>
<dbReference type="InterPro" id="IPR013767">
    <property type="entry name" value="PAS_fold"/>
</dbReference>
<dbReference type="FunFam" id="1.10.287.130:FF:000002">
    <property type="entry name" value="Two-component osmosensing histidine kinase"/>
    <property type="match status" value="1"/>
</dbReference>
<evidence type="ECO:0000256" key="2">
    <source>
        <dbReference type="ARBA" id="ARBA00004651"/>
    </source>
</evidence>
<dbReference type="InterPro" id="IPR001789">
    <property type="entry name" value="Sig_transdc_resp-reg_receiver"/>
</dbReference>
<dbReference type="PROSITE" id="PS50894">
    <property type="entry name" value="HPT"/>
    <property type="match status" value="1"/>
</dbReference>
<reference evidence="23 24" key="1">
    <citation type="submission" date="2019-03" db="EMBL/GenBank/DDBJ databases">
        <title>Dyadobacter AR-3-6 sp. nov., isolated from arctic soil.</title>
        <authorList>
            <person name="Chaudhary D.K."/>
        </authorList>
    </citation>
    <scope>NUCLEOTIDE SEQUENCE [LARGE SCALE GENOMIC DNA]</scope>
    <source>
        <strain evidence="23 24">AR-3-6</strain>
    </source>
</reference>
<comment type="catalytic activity">
    <reaction evidence="1">
        <text>ATP + protein L-histidine = ADP + protein N-phospho-L-histidine.</text>
        <dbReference type="EC" id="2.7.13.3"/>
    </reaction>
</comment>
<dbReference type="SUPFAM" id="SSF52172">
    <property type="entry name" value="CheY-like"/>
    <property type="match status" value="2"/>
</dbReference>